<evidence type="ECO:0000256" key="2">
    <source>
        <dbReference type="ARBA" id="ARBA00022487"/>
    </source>
</evidence>
<dbReference type="PANTHER" id="PTHR33630">
    <property type="entry name" value="CUTINASE RV1984C-RELATED-RELATED"/>
    <property type="match status" value="1"/>
</dbReference>
<dbReference type="Proteomes" id="UP000011200">
    <property type="component" value="Chromosome"/>
</dbReference>
<evidence type="ECO:0000256" key="4">
    <source>
        <dbReference type="ARBA" id="ARBA00023157"/>
    </source>
</evidence>
<dbReference type="EMBL" id="CP027541">
    <property type="protein sequence ID" value="AWT57179.1"/>
    <property type="molecule type" value="Genomic_DNA"/>
</dbReference>
<keyword evidence="4" id="KW-1015">Disulfide bond</keyword>
<accession>A0A2U9PZD9</accession>
<proteinExistence type="inferred from homology"/>
<keyword evidence="2" id="KW-0719">Serine esterase</keyword>
<name>A0A2U9PZD9_MYCSE</name>
<dbReference type="PANTHER" id="PTHR33630:SF9">
    <property type="entry name" value="CUTINASE 4"/>
    <property type="match status" value="1"/>
</dbReference>
<evidence type="ECO:0000256" key="1">
    <source>
        <dbReference type="ARBA" id="ARBA00007534"/>
    </source>
</evidence>
<dbReference type="Pfam" id="PF01083">
    <property type="entry name" value="Cutinase"/>
    <property type="match status" value="1"/>
</dbReference>
<evidence type="ECO:0000256" key="5">
    <source>
        <dbReference type="SAM" id="SignalP"/>
    </source>
</evidence>
<protein>
    <submittedName>
        <fullName evidence="6">Serine esterase, cutinase family protein</fullName>
    </submittedName>
</protein>
<dbReference type="InterPro" id="IPR029058">
    <property type="entry name" value="AB_hydrolase_fold"/>
</dbReference>
<evidence type="ECO:0000313" key="6">
    <source>
        <dbReference type="EMBL" id="AWT57179.1"/>
    </source>
</evidence>
<organism evidence="6 7">
    <name type="scientific">Mycolicibacterium smegmatis (strain MKD8)</name>
    <name type="common">Mycobacterium smegmatis</name>
    <dbReference type="NCBI Taxonomy" id="1214915"/>
    <lineage>
        <taxon>Bacteria</taxon>
        <taxon>Bacillati</taxon>
        <taxon>Actinomycetota</taxon>
        <taxon>Actinomycetes</taxon>
        <taxon>Mycobacteriales</taxon>
        <taxon>Mycobacteriaceae</taxon>
        <taxon>Mycolicibacterium</taxon>
    </lineage>
</organism>
<dbReference type="GO" id="GO:0052689">
    <property type="term" value="F:carboxylic ester hydrolase activity"/>
    <property type="evidence" value="ECO:0007669"/>
    <property type="project" value="UniProtKB-KW"/>
</dbReference>
<dbReference type="SMART" id="SM01110">
    <property type="entry name" value="Cutinase"/>
    <property type="match status" value="1"/>
</dbReference>
<sequence>MFKSTLSRFIPAVSAALLTAGLVPGMAGTANAEPPIEGAAPPCPDVEVVFARGTFEAPGVGFVGQAFVDALRAKLGDKSVDVYAVNYPASLDFQRAADGIVDASRKVEQTAATCPSTKTVIGGFSQGAAVAAYLTADSVPANFVLPDGITGPMPDDVAKHVTAVTLFGKPSNGFINTVQSTAPPINIGHLYTDKTVDLCIETDPVCSPTGSDGASHNLYATNGMVQQAADYVAARVLPQ</sequence>
<dbReference type="InterPro" id="IPR000675">
    <property type="entry name" value="Cutinase/axe"/>
</dbReference>
<dbReference type="Gene3D" id="3.40.50.1820">
    <property type="entry name" value="alpha/beta hydrolase"/>
    <property type="match status" value="1"/>
</dbReference>
<reference evidence="6 7" key="1">
    <citation type="journal article" date="2013" name="Genome Announc.">
        <title>Draft genome sequence of MKD8, a conjugal recipient Mycobacterium smegmatis strain.</title>
        <authorList>
            <person name="Gray T.A."/>
            <person name="Palumbo M.J."/>
            <person name="Derbyshire K.M."/>
        </authorList>
    </citation>
    <scope>NUCLEOTIDE SEQUENCE [LARGE SCALE GENOMIC DNA]</scope>
    <source>
        <strain evidence="6 7">MKD8</strain>
    </source>
</reference>
<feature type="signal peptide" evidence="5">
    <location>
        <begin position="1"/>
        <end position="32"/>
    </location>
</feature>
<dbReference type="SUPFAM" id="SSF53474">
    <property type="entry name" value="alpha/beta-Hydrolases"/>
    <property type="match status" value="1"/>
</dbReference>
<keyword evidence="3" id="KW-0378">Hydrolase</keyword>
<feature type="chain" id="PRO_5016079551" evidence="5">
    <location>
        <begin position="33"/>
        <end position="239"/>
    </location>
</feature>
<keyword evidence="5" id="KW-0732">Signal</keyword>
<comment type="similarity">
    <text evidence="1">Belongs to the cutinase family.</text>
</comment>
<evidence type="ECO:0000313" key="7">
    <source>
        <dbReference type="Proteomes" id="UP000011200"/>
    </source>
</evidence>
<gene>
    <name evidence="6" type="ORF">D806_062450</name>
</gene>
<reference evidence="7" key="2">
    <citation type="submission" date="2018-03" db="EMBL/GenBank/DDBJ databases">
        <authorList>
            <person name="Derbyshire K."/>
            <person name="Gray T.A."/>
            <person name="Champion M."/>
        </authorList>
    </citation>
    <scope>NUCLEOTIDE SEQUENCE [LARGE SCALE GENOMIC DNA]</scope>
    <source>
        <strain evidence="7">MKD8</strain>
    </source>
</reference>
<evidence type="ECO:0000256" key="3">
    <source>
        <dbReference type="ARBA" id="ARBA00022801"/>
    </source>
</evidence>
<dbReference type="AlphaFoldDB" id="A0A2U9PZD9"/>